<evidence type="ECO:0000256" key="3">
    <source>
        <dbReference type="ARBA" id="ARBA00022643"/>
    </source>
</evidence>
<dbReference type="PROSITE" id="PS50902">
    <property type="entry name" value="FLAVODOXIN_LIKE"/>
    <property type="match status" value="1"/>
</dbReference>
<evidence type="ECO:0000313" key="6">
    <source>
        <dbReference type="EMBL" id="AZG73952.1"/>
    </source>
</evidence>
<dbReference type="PRINTS" id="PR00369">
    <property type="entry name" value="FLAVODOXIN"/>
</dbReference>
<dbReference type="OrthoDB" id="359268at2"/>
<accession>A0A3G8LYJ4</accession>
<evidence type="ECO:0000256" key="1">
    <source>
        <dbReference type="ARBA" id="ARBA00001917"/>
    </source>
</evidence>
<dbReference type="Pfam" id="PF00258">
    <property type="entry name" value="Flavodoxin_1"/>
    <property type="match status" value="1"/>
</dbReference>
<proteinExistence type="predicted"/>
<keyword evidence="3" id="KW-0288">FMN</keyword>
<dbReference type="Gene3D" id="3.40.50.360">
    <property type="match status" value="1"/>
</dbReference>
<keyword evidence="4" id="KW-0813">Transport</keyword>
<evidence type="ECO:0000259" key="5">
    <source>
        <dbReference type="PROSITE" id="PS50902"/>
    </source>
</evidence>
<evidence type="ECO:0000313" key="7">
    <source>
        <dbReference type="Proteomes" id="UP000278035"/>
    </source>
</evidence>
<keyword evidence="4" id="KW-0249">Electron transport</keyword>
<dbReference type="KEGG" id="slj:EGC82_15015"/>
<comment type="cofactor">
    <cofactor evidence="1">
        <name>FMN</name>
        <dbReference type="ChEBI" id="CHEBI:58210"/>
    </cofactor>
</comment>
<name>A0A3G8LYJ4_9GAMM</name>
<dbReference type="SUPFAM" id="SSF52218">
    <property type="entry name" value="Flavoproteins"/>
    <property type="match status" value="1"/>
</dbReference>
<dbReference type="GO" id="GO:0010181">
    <property type="term" value="F:FMN binding"/>
    <property type="evidence" value="ECO:0007669"/>
    <property type="project" value="InterPro"/>
</dbReference>
<dbReference type="GO" id="GO:0050660">
    <property type="term" value="F:flavin adenine dinucleotide binding"/>
    <property type="evidence" value="ECO:0007669"/>
    <property type="project" value="TreeGrafter"/>
</dbReference>
<dbReference type="NCBIfam" id="NF005989">
    <property type="entry name" value="PRK08105.1"/>
    <property type="match status" value="1"/>
</dbReference>
<dbReference type="PANTHER" id="PTHR19384">
    <property type="entry name" value="NITRIC OXIDE SYNTHASE-RELATED"/>
    <property type="match status" value="1"/>
</dbReference>
<sequence>MKMVNVVFGTVYGSAQFTAETVTKEIAKLGFTTKLWQPNELSGFVPPQDELLIVVSSTTGQGDIPEDITPWFNELKSNAPYLPLLQYSLIGLGDSSYETFCGAIKQFDELLTELGAKPLTERLDIDACETMEPEIEAKTWIASWHNTVRSVNVA</sequence>
<keyword evidence="2" id="KW-0285">Flavoprotein</keyword>
<organism evidence="6 7">
    <name type="scientific">Shewanella livingstonensis</name>
    <dbReference type="NCBI Taxonomy" id="150120"/>
    <lineage>
        <taxon>Bacteria</taxon>
        <taxon>Pseudomonadati</taxon>
        <taxon>Pseudomonadota</taxon>
        <taxon>Gammaproteobacteria</taxon>
        <taxon>Alteromonadales</taxon>
        <taxon>Shewanellaceae</taxon>
        <taxon>Shewanella</taxon>
    </lineage>
</organism>
<protein>
    <submittedName>
        <fullName evidence="6">Flavodoxin</fullName>
    </submittedName>
</protein>
<dbReference type="RefSeq" id="WP_124731482.1">
    <property type="nucleotide sequence ID" value="NZ_CBCSKC010000023.1"/>
</dbReference>
<feature type="domain" description="Flavodoxin-like" evidence="5">
    <location>
        <begin position="4"/>
        <end position="145"/>
    </location>
</feature>
<dbReference type="InterPro" id="IPR008254">
    <property type="entry name" value="Flavodoxin/NO_synth"/>
</dbReference>
<reference evidence="7" key="1">
    <citation type="submission" date="2018-11" db="EMBL/GenBank/DDBJ databases">
        <title>Shewanella sp. M2.</title>
        <authorList>
            <person name="Hwang Y.J."/>
            <person name="Hwang C.Y."/>
        </authorList>
    </citation>
    <scope>NUCLEOTIDE SEQUENCE [LARGE SCALE GENOMIC DNA]</scope>
    <source>
        <strain evidence="7">LMG 19866</strain>
    </source>
</reference>
<gene>
    <name evidence="6" type="ORF">EGC82_15015</name>
</gene>
<keyword evidence="7" id="KW-1185">Reference proteome</keyword>
<dbReference type="InterPro" id="IPR029039">
    <property type="entry name" value="Flavoprotein-like_sf"/>
</dbReference>
<evidence type="ECO:0000256" key="4">
    <source>
        <dbReference type="ARBA" id="ARBA00022982"/>
    </source>
</evidence>
<dbReference type="InterPro" id="IPR001094">
    <property type="entry name" value="Flavdoxin-like"/>
</dbReference>
<dbReference type="PANTHER" id="PTHR19384:SF128">
    <property type="entry name" value="NADPH OXIDOREDUCTASE A"/>
    <property type="match status" value="1"/>
</dbReference>
<dbReference type="GO" id="GO:0005829">
    <property type="term" value="C:cytosol"/>
    <property type="evidence" value="ECO:0007669"/>
    <property type="project" value="TreeGrafter"/>
</dbReference>
<dbReference type="GO" id="GO:0016491">
    <property type="term" value="F:oxidoreductase activity"/>
    <property type="evidence" value="ECO:0007669"/>
    <property type="project" value="TreeGrafter"/>
</dbReference>
<dbReference type="Proteomes" id="UP000278035">
    <property type="component" value="Chromosome"/>
</dbReference>
<dbReference type="EMBL" id="CP034015">
    <property type="protein sequence ID" value="AZG73952.1"/>
    <property type="molecule type" value="Genomic_DNA"/>
</dbReference>
<evidence type="ECO:0000256" key="2">
    <source>
        <dbReference type="ARBA" id="ARBA00022630"/>
    </source>
</evidence>
<dbReference type="AlphaFoldDB" id="A0A3G8LYJ4"/>